<dbReference type="EMBL" id="KZ451950">
    <property type="protein sequence ID" value="PKA59016.1"/>
    <property type="molecule type" value="Genomic_DNA"/>
</dbReference>
<protein>
    <recommendedName>
        <fullName evidence="4">Borealin N-terminal domain-containing protein</fullName>
    </recommendedName>
</protein>
<evidence type="ECO:0000313" key="3">
    <source>
        <dbReference type="Proteomes" id="UP000236161"/>
    </source>
</evidence>
<proteinExistence type="predicted"/>
<feature type="compositionally biased region" description="Polar residues" evidence="1">
    <location>
        <begin position="12"/>
        <end position="25"/>
    </location>
</feature>
<gene>
    <name evidence="2" type="ORF">AXF42_Ash001109</name>
</gene>
<dbReference type="PANTHER" id="PTHR37248">
    <property type="entry name" value="TRANSLATION INITIATION FACTOR"/>
    <property type="match status" value="1"/>
</dbReference>
<evidence type="ECO:0000313" key="2">
    <source>
        <dbReference type="EMBL" id="PKA59016.1"/>
    </source>
</evidence>
<dbReference type="STRING" id="1088818.A0A2I0AU28"/>
<dbReference type="Proteomes" id="UP000236161">
    <property type="component" value="Unassembled WGS sequence"/>
</dbReference>
<dbReference type="AlphaFoldDB" id="A0A2I0AU28"/>
<evidence type="ECO:0008006" key="4">
    <source>
        <dbReference type="Google" id="ProtNLM"/>
    </source>
</evidence>
<accession>A0A2I0AU28</accession>
<feature type="region of interest" description="Disordered" evidence="1">
    <location>
        <begin position="1"/>
        <end position="25"/>
    </location>
</feature>
<reference evidence="2 3" key="1">
    <citation type="journal article" date="2017" name="Nature">
        <title>The Apostasia genome and the evolution of orchids.</title>
        <authorList>
            <person name="Zhang G.Q."/>
            <person name="Liu K.W."/>
            <person name="Li Z."/>
            <person name="Lohaus R."/>
            <person name="Hsiao Y.Y."/>
            <person name="Niu S.C."/>
            <person name="Wang J.Y."/>
            <person name="Lin Y.C."/>
            <person name="Xu Q."/>
            <person name="Chen L.J."/>
            <person name="Yoshida K."/>
            <person name="Fujiwara S."/>
            <person name="Wang Z.W."/>
            <person name="Zhang Y.Q."/>
            <person name="Mitsuda N."/>
            <person name="Wang M."/>
            <person name="Liu G.H."/>
            <person name="Pecoraro L."/>
            <person name="Huang H.X."/>
            <person name="Xiao X.J."/>
            <person name="Lin M."/>
            <person name="Wu X.Y."/>
            <person name="Wu W.L."/>
            <person name="Chen Y.Y."/>
            <person name="Chang S.B."/>
            <person name="Sakamoto S."/>
            <person name="Ohme-Takagi M."/>
            <person name="Yagi M."/>
            <person name="Zeng S.J."/>
            <person name="Shen C.Y."/>
            <person name="Yeh C.M."/>
            <person name="Luo Y.B."/>
            <person name="Tsai W.C."/>
            <person name="Van de Peer Y."/>
            <person name="Liu Z.J."/>
        </authorList>
    </citation>
    <scope>NUCLEOTIDE SEQUENCE [LARGE SCALE GENOMIC DNA]</scope>
    <source>
        <strain evidence="3">cv. Shenzhen</strain>
        <tissue evidence="2">Stem</tissue>
    </source>
</reference>
<organism evidence="2 3">
    <name type="scientific">Apostasia shenzhenica</name>
    <dbReference type="NCBI Taxonomy" id="1088818"/>
    <lineage>
        <taxon>Eukaryota</taxon>
        <taxon>Viridiplantae</taxon>
        <taxon>Streptophyta</taxon>
        <taxon>Embryophyta</taxon>
        <taxon>Tracheophyta</taxon>
        <taxon>Spermatophyta</taxon>
        <taxon>Magnoliopsida</taxon>
        <taxon>Liliopsida</taxon>
        <taxon>Asparagales</taxon>
        <taxon>Orchidaceae</taxon>
        <taxon>Apostasioideae</taxon>
        <taxon>Apostasia</taxon>
    </lineage>
</organism>
<sequence length="230" mass="25308">MPRAGRKRKTGAKSSANPLATTSDAENAAQQFCDRQIAFNHREVERRIAAIRAIQEAEVQTMLSCLRVLRSYLSKEQLEMPALKFFREYLPNLTVVKNKEHKIFELKPKEGMCGGNGRPSIVSSGSCLRFSAESVKHSFLQASNFQIPDFQALDTHVSQALGARDAFKTPGGVRNRLSFGVTPKTSRLPKQGEVLLSVHGSPLGVYKEDNLEAIHESADGLHSSGSQGQK</sequence>
<keyword evidence="3" id="KW-1185">Reference proteome</keyword>
<dbReference type="OrthoDB" id="1920481at2759"/>
<feature type="compositionally biased region" description="Basic residues" evidence="1">
    <location>
        <begin position="1"/>
        <end position="11"/>
    </location>
</feature>
<name>A0A2I0AU28_9ASPA</name>
<dbReference type="PANTHER" id="PTHR37248:SF1">
    <property type="entry name" value="TRANSLATION INITIATION FACTOR"/>
    <property type="match status" value="1"/>
</dbReference>
<evidence type="ECO:0000256" key="1">
    <source>
        <dbReference type="SAM" id="MobiDB-lite"/>
    </source>
</evidence>